<dbReference type="EMBL" id="BGZK01002049">
    <property type="protein sequence ID" value="GBP90018.1"/>
    <property type="molecule type" value="Genomic_DNA"/>
</dbReference>
<organism evidence="2 3">
    <name type="scientific">Eumeta variegata</name>
    <name type="common">Bagworm moth</name>
    <name type="synonym">Eumeta japonica</name>
    <dbReference type="NCBI Taxonomy" id="151549"/>
    <lineage>
        <taxon>Eukaryota</taxon>
        <taxon>Metazoa</taxon>
        <taxon>Ecdysozoa</taxon>
        <taxon>Arthropoda</taxon>
        <taxon>Hexapoda</taxon>
        <taxon>Insecta</taxon>
        <taxon>Pterygota</taxon>
        <taxon>Neoptera</taxon>
        <taxon>Endopterygota</taxon>
        <taxon>Lepidoptera</taxon>
        <taxon>Glossata</taxon>
        <taxon>Ditrysia</taxon>
        <taxon>Tineoidea</taxon>
        <taxon>Psychidae</taxon>
        <taxon>Oiketicinae</taxon>
        <taxon>Eumeta</taxon>
    </lineage>
</organism>
<name>A0A4C1ZQI9_EUMVA</name>
<feature type="compositionally biased region" description="Basic residues" evidence="1">
    <location>
        <begin position="1"/>
        <end position="19"/>
    </location>
</feature>
<feature type="region of interest" description="Disordered" evidence="1">
    <location>
        <begin position="154"/>
        <end position="219"/>
    </location>
</feature>
<comment type="caution">
    <text evidence="2">The sequence shown here is derived from an EMBL/GenBank/DDBJ whole genome shotgun (WGS) entry which is preliminary data.</text>
</comment>
<evidence type="ECO:0000313" key="2">
    <source>
        <dbReference type="EMBL" id="GBP90018.1"/>
    </source>
</evidence>
<accession>A0A4C1ZQI9</accession>
<keyword evidence="3" id="KW-1185">Reference proteome</keyword>
<evidence type="ECO:0000313" key="3">
    <source>
        <dbReference type="Proteomes" id="UP000299102"/>
    </source>
</evidence>
<evidence type="ECO:0000256" key="1">
    <source>
        <dbReference type="SAM" id="MobiDB-lite"/>
    </source>
</evidence>
<dbReference type="AlphaFoldDB" id="A0A4C1ZQI9"/>
<gene>
    <name evidence="2" type="ORF">EVAR_38924_1</name>
</gene>
<reference evidence="2 3" key="1">
    <citation type="journal article" date="2019" name="Commun. Biol.">
        <title>The bagworm genome reveals a unique fibroin gene that provides high tensile strength.</title>
        <authorList>
            <person name="Kono N."/>
            <person name="Nakamura H."/>
            <person name="Ohtoshi R."/>
            <person name="Tomita M."/>
            <person name="Numata K."/>
            <person name="Arakawa K."/>
        </authorList>
    </citation>
    <scope>NUCLEOTIDE SEQUENCE [LARGE SCALE GENOMIC DNA]</scope>
</reference>
<sequence>MVRRNKISVARRPRGRRPQRAPPPPASRLGGSPPGGPPPPPTAYVTARRCDIAARHAASCLTRPSRFLFLGRRCSRVPAALVDSVGEWFATGGPHTGRAATPATSAVEAQSPVKAKANVGHFVVVREDSAGSDCRRRLGRRVIRHEHVGLRQCRSQSKYRYGSRGGSGSASATGAPSQPAQGQAATSAQMVTDGAPSRSGVKPAAPPKAIPTNIFAQRR</sequence>
<proteinExistence type="predicted"/>
<dbReference type="Proteomes" id="UP000299102">
    <property type="component" value="Unassembled WGS sequence"/>
</dbReference>
<protein>
    <submittedName>
        <fullName evidence="2">Uncharacterized protein</fullName>
    </submittedName>
</protein>
<feature type="compositionally biased region" description="Low complexity" evidence="1">
    <location>
        <begin position="169"/>
        <end position="189"/>
    </location>
</feature>
<feature type="region of interest" description="Disordered" evidence="1">
    <location>
        <begin position="1"/>
        <end position="44"/>
    </location>
</feature>